<feature type="transmembrane region" description="Helical" evidence="1">
    <location>
        <begin position="156"/>
        <end position="178"/>
    </location>
</feature>
<keyword evidence="1" id="KW-0812">Transmembrane</keyword>
<dbReference type="STRING" id="1209931.A0A135ULL7"/>
<keyword evidence="1" id="KW-0472">Membrane</keyword>
<dbReference type="AlphaFoldDB" id="A0A135ULL7"/>
<dbReference type="EMBL" id="JFFI01001298">
    <property type="protein sequence ID" value="KXH61300.1"/>
    <property type="molecule type" value="Genomic_DNA"/>
</dbReference>
<gene>
    <name evidence="2" type="ORF">CSAL01_09873</name>
</gene>
<proteinExistence type="predicted"/>
<dbReference type="Proteomes" id="UP000070121">
    <property type="component" value="Unassembled WGS sequence"/>
</dbReference>
<comment type="caution">
    <text evidence="2">The sequence shown here is derived from an EMBL/GenBank/DDBJ whole genome shotgun (WGS) entry which is preliminary data.</text>
</comment>
<accession>A0A135ULL7</accession>
<keyword evidence="3" id="KW-1185">Reference proteome</keyword>
<feature type="transmembrane region" description="Helical" evidence="1">
    <location>
        <begin position="190"/>
        <end position="207"/>
    </location>
</feature>
<sequence length="366" mass="41026">MKALASGLLTCIQTCFNANNVTKLEYSSKGFEVEGGLSNDPFMRRYRKQHKDVSAWLCSSIEHVLWNMGAEIPLSTLGDDSDLSDIVYEAVSTRDEPPRTKNDCRAIQGDLPRRRWDPKPDVGYLNKQWNSLQLEKDKLESLTIQERSIKVRCPRYVYKVFVCTATIVLGGLVSDFLVGDRIPGVDPFNLAMYSWIIGGLMLLIAKVRHVSDWTWREFLLTEVACRSVSEVASLSKLDEQHILLHLLSKEPNSILRTADPYQGCFEKDSDGDGFSIDVKPQLETLVNAGIVPIKVLTLEGAAIVFLRLAYGSQGFKPVELAGKAPEVDVCFEPPTKDNRLRRVIVRKEVSWTSILGLYKTPGVVFG</sequence>
<protein>
    <submittedName>
        <fullName evidence="2">Uncharacterized protein</fullName>
    </submittedName>
</protein>
<reference evidence="2 3" key="1">
    <citation type="submission" date="2014-02" db="EMBL/GenBank/DDBJ databases">
        <title>The genome sequence of Colletotrichum salicis CBS 607.94.</title>
        <authorList>
            <person name="Baroncelli R."/>
            <person name="Thon M.R."/>
        </authorList>
    </citation>
    <scope>NUCLEOTIDE SEQUENCE [LARGE SCALE GENOMIC DNA]</scope>
    <source>
        <strain evidence="2 3">CBS 607.94</strain>
    </source>
</reference>
<organism evidence="2 3">
    <name type="scientific">Colletotrichum salicis</name>
    <dbReference type="NCBI Taxonomy" id="1209931"/>
    <lineage>
        <taxon>Eukaryota</taxon>
        <taxon>Fungi</taxon>
        <taxon>Dikarya</taxon>
        <taxon>Ascomycota</taxon>
        <taxon>Pezizomycotina</taxon>
        <taxon>Sordariomycetes</taxon>
        <taxon>Hypocreomycetidae</taxon>
        <taxon>Glomerellales</taxon>
        <taxon>Glomerellaceae</taxon>
        <taxon>Colletotrichum</taxon>
        <taxon>Colletotrichum acutatum species complex</taxon>
    </lineage>
</organism>
<evidence type="ECO:0000313" key="3">
    <source>
        <dbReference type="Proteomes" id="UP000070121"/>
    </source>
</evidence>
<dbReference type="OrthoDB" id="5419219at2759"/>
<name>A0A135ULL7_9PEZI</name>
<keyword evidence="1" id="KW-1133">Transmembrane helix</keyword>
<evidence type="ECO:0000256" key="1">
    <source>
        <dbReference type="SAM" id="Phobius"/>
    </source>
</evidence>
<evidence type="ECO:0000313" key="2">
    <source>
        <dbReference type="EMBL" id="KXH61300.1"/>
    </source>
</evidence>